<sequence length="47" mass="5252">MQLRNRLLNVEILLVNSQVALASAMYWCSVCAVHSRCVSHANVSHNL</sequence>
<feature type="chain" id="PRO_5006541661" evidence="1">
    <location>
        <begin position="25"/>
        <end position="47"/>
    </location>
</feature>
<evidence type="ECO:0000313" key="2">
    <source>
        <dbReference type="EMBL" id="CDI96523.2"/>
    </source>
</evidence>
<dbReference type="Proteomes" id="UP000017246">
    <property type="component" value="Unassembled WGS sequence"/>
</dbReference>
<proteinExistence type="predicted"/>
<dbReference type="AlphaFoldDB" id="A0A087VWJ3"/>
<keyword evidence="1" id="KW-0732">Signal</keyword>
<name>A0A087VWJ3_ECHMU</name>
<reference evidence="2" key="1">
    <citation type="journal article" date="2013" name="Nature">
        <title>The genomes of four tapeworm species reveal adaptations to parasitism.</title>
        <authorList>
            <person name="Tsai I.J."/>
            <person name="Zarowiecki M."/>
            <person name="Holroyd N."/>
            <person name="Garciarrubio A."/>
            <person name="Sanchez-Flores A."/>
            <person name="Brooks K.L."/>
            <person name="Tracey A."/>
            <person name="Bobes R.J."/>
            <person name="Fragoso G."/>
            <person name="Sciutto E."/>
            <person name="Aslett M."/>
            <person name="Beasley H."/>
            <person name="Bennett H.M."/>
            <person name="Cai J."/>
            <person name="Camicia F."/>
            <person name="Clark R."/>
            <person name="Cucher M."/>
            <person name="De Silva N."/>
            <person name="Day T.A."/>
            <person name="Deplazes P."/>
            <person name="Estrada K."/>
            <person name="Fernandez C."/>
            <person name="Holland P.W."/>
            <person name="Hou J."/>
            <person name="Hu S."/>
            <person name="Huckvale T."/>
            <person name="Hung S.S."/>
            <person name="Kamenetzky L."/>
            <person name="Keane J.A."/>
            <person name="Kiss F."/>
            <person name="Koziol U."/>
            <person name="Lambert O."/>
            <person name="Liu K."/>
            <person name="Luo X."/>
            <person name="Luo Y."/>
            <person name="Macchiaroli N."/>
            <person name="Nichol S."/>
            <person name="Paps J."/>
            <person name="Parkinson J."/>
            <person name="Pouchkina-Stantcheva N."/>
            <person name="Riddiford N."/>
            <person name="Rosenzvit M."/>
            <person name="Salinas G."/>
            <person name="Wasmuth J.D."/>
            <person name="Zamanian M."/>
            <person name="Zheng Y."/>
            <person name="Cai X."/>
            <person name="Soberon X."/>
            <person name="Olson P.D."/>
            <person name="Laclette J.P."/>
            <person name="Brehm K."/>
            <person name="Berriman M."/>
            <person name="Garciarrubio A."/>
            <person name="Bobes R.J."/>
            <person name="Fragoso G."/>
            <person name="Sanchez-Flores A."/>
            <person name="Estrada K."/>
            <person name="Cevallos M.A."/>
            <person name="Morett E."/>
            <person name="Gonzalez V."/>
            <person name="Portillo T."/>
            <person name="Ochoa-Leyva A."/>
            <person name="Jose M.V."/>
            <person name="Sciutto E."/>
            <person name="Landa A."/>
            <person name="Jimenez L."/>
            <person name="Valdes V."/>
            <person name="Carrero J.C."/>
            <person name="Larralde C."/>
            <person name="Morales-Montor J."/>
            <person name="Limon-Lason J."/>
            <person name="Soberon X."/>
            <person name="Laclette J.P."/>
        </authorList>
    </citation>
    <scope>NUCLEOTIDE SEQUENCE [LARGE SCALE GENOMIC DNA]</scope>
</reference>
<evidence type="ECO:0000313" key="3">
    <source>
        <dbReference type="Proteomes" id="UP000017246"/>
    </source>
</evidence>
<dbReference type="EMBL" id="LN902124">
    <property type="protein sequence ID" value="CDI96523.2"/>
    <property type="molecule type" value="Genomic_DNA"/>
</dbReference>
<organism evidence="2 3">
    <name type="scientific">Echinococcus multilocularis</name>
    <name type="common">Fox tapeworm</name>
    <dbReference type="NCBI Taxonomy" id="6211"/>
    <lineage>
        <taxon>Eukaryota</taxon>
        <taxon>Metazoa</taxon>
        <taxon>Spiralia</taxon>
        <taxon>Lophotrochozoa</taxon>
        <taxon>Platyhelminthes</taxon>
        <taxon>Cestoda</taxon>
        <taxon>Eucestoda</taxon>
        <taxon>Cyclophyllidea</taxon>
        <taxon>Taeniidae</taxon>
        <taxon>Echinococcus</taxon>
    </lineage>
</organism>
<feature type="signal peptide" evidence="1">
    <location>
        <begin position="1"/>
        <end position="24"/>
    </location>
</feature>
<gene>
    <name evidence="2" type="ORF">EmuJ_000010700</name>
</gene>
<accession>A0A087VWJ3</accession>
<protein>
    <submittedName>
        <fullName evidence="2">Non capsid protein NS 1</fullName>
    </submittedName>
</protein>
<keyword evidence="3" id="KW-1185">Reference proteome</keyword>
<reference evidence="2" key="2">
    <citation type="submission" date="2015-11" db="EMBL/GenBank/DDBJ databases">
        <authorList>
            <person name="Zhang Y."/>
            <person name="Guo Z."/>
        </authorList>
    </citation>
    <scope>NUCLEOTIDE SEQUENCE</scope>
</reference>
<evidence type="ECO:0000256" key="1">
    <source>
        <dbReference type="SAM" id="SignalP"/>
    </source>
</evidence>